<evidence type="ECO:0000256" key="9">
    <source>
        <dbReference type="ARBA" id="ARBA00023065"/>
    </source>
</evidence>
<evidence type="ECO:0000256" key="5">
    <source>
        <dbReference type="ARBA" id="ARBA00022692"/>
    </source>
</evidence>
<evidence type="ECO:0000256" key="3">
    <source>
        <dbReference type="ARBA" id="ARBA00022448"/>
    </source>
</evidence>
<dbReference type="PANTHER" id="PTHR31462:SF5">
    <property type="entry name" value="ENDOSOMAL_LYSOSOMAL PROTON CHANNEL TMEM175"/>
    <property type="match status" value="1"/>
</dbReference>
<comment type="catalytic activity">
    <reaction evidence="12">
        <text>K(+)(in) = K(+)(out)</text>
        <dbReference type="Rhea" id="RHEA:29463"/>
        <dbReference type="ChEBI" id="CHEBI:29103"/>
    </reaction>
</comment>
<keyword evidence="6" id="KW-0631">Potassium channel</keyword>
<accession>A0A1I6HV99</accession>
<protein>
    <submittedName>
        <fullName evidence="14">Uncharacterized membrane protein</fullName>
    </submittedName>
</protein>
<keyword evidence="5 13" id="KW-0812">Transmembrane</keyword>
<dbReference type="RefSeq" id="WP_089808170.1">
    <property type="nucleotide sequence ID" value="NZ_FOYT01000002.1"/>
</dbReference>
<keyword evidence="7" id="KW-0630">Potassium</keyword>
<keyword evidence="11" id="KW-0407">Ion channel</keyword>
<proteinExistence type="inferred from homology"/>
<evidence type="ECO:0000256" key="10">
    <source>
        <dbReference type="ARBA" id="ARBA00023136"/>
    </source>
</evidence>
<feature type="transmembrane region" description="Helical" evidence="13">
    <location>
        <begin position="95"/>
        <end position="114"/>
    </location>
</feature>
<dbReference type="PANTHER" id="PTHR31462">
    <property type="entry name" value="ENDOSOMAL/LYSOSOMAL POTASSIUM CHANNEL TMEM175"/>
    <property type="match status" value="1"/>
</dbReference>
<evidence type="ECO:0000313" key="15">
    <source>
        <dbReference type="Proteomes" id="UP000198531"/>
    </source>
</evidence>
<reference evidence="15" key="1">
    <citation type="submission" date="2016-10" db="EMBL/GenBank/DDBJ databases">
        <authorList>
            <person name="Varghese N."/>
            <person name="Submissions S."/>
        </authorList>
    </citation>
    <scope>NUCLEOTIDE SEQUENCE [LARGE SCALE GENOMIC DNA]</scope>
    <source>
        <strain evidence="15">CGMCC 1.7736</strain>
    </source>
</reference>
<evidence type="ECO:0000256" key="6">
    <source>
        <dbReference type="ARBA" id="ARBA00022826"/>
    </source>
</evidence>
<dbReference type="EMBL" id="FOYT01000002">
    <property type="protein sequence ID" value="SFR58365.1"/>
    <property type="molecule type" value="Genomic_DNA"/>
</dbReference>
<gene>
    <name evidence="14" type="ORF">SAMN04487947_2550</name>
</gene>
<evidence type="ECO:0000256" key="8">
    <source>
        <dbReference type="ARBA" id="ARBA00022989"/>
    </source>
</evidence>
<evidence type="ECO:0000256" key="7">
    <source>
        <dbReference type="ARBA" id="ARBA00022958"/>
    </source>
</evidence>
<feature type="transmembrane region" description="Helical" evidence="13">
    <location>
        <begin position="160"/>
        <end position="179"/>
    </location>
</feature>
<dbReference type="Pfam" id="PF06736">
    <property type="entry name" value="TMEM175"/>
    <property type="match status" value="1"/>
</dbReference>
<comment type="similarity">
    <text evidence="2">Belongs to the TMEM175 family.</text>
</comment>
<dbReference type="OrthoDB" id="10769at2157"/>
<name>A0A1I6HV99_9EURY</name>
<dbReference type="GO" id="GO:0015252">
    <property type="term" value="F:proton channel activity"/>
    <property type="evidence" value="ECO:0007669"/>
    <property type="project" value="InterPro"/>
</dbReference>
<evidence type="ECO:0000256" key="1">
    <source>
        <dbReference type="ARBA" id="ARBA00004141"/>
    </source>
</evidence>
<comment type="subcellular location">
    <subcellularLocation>
        <location evidence="1">Membrane</location>
        <topology evidence="1">Multi-pass membrane protein</topology>
    </subcellularLocation>
</comment>
<feature type="transmembrane region" description="Helical" evidence="13">
    <location>
        <begin position="15"/>
        <end position="36"/>
    </location>
</feature>
<dbReference type="GO" id="GO:0005267">
    <property type="term" value="F:potassium channel activity"/>
    <property type="evidence" value="ECO:0007669"/>
    <property type="project" value="UniProtKB-KW"/>
</dbReference>
<keyword evidence="8 13" id="KW-1133">Transmembrane helix</keyword>
<evidence type="ECO:0000313" key="14">
    <source>
        <dbReference type="EMBL" id="SFR58365.1"/>
    </source>
</evidence>
<sequence length="219" mass="24171">MGIPLRRESTETDRLLALSDGVIAIAITLLVLELTVPEVPPGTPTAAVPTLVFEQWHEFVGYVLSFLVIGSYWVNHRRLFVHIERHDRGVVWLNLVFLLVLAFVPFASSMFATYPNQFGVMFLAGALALTGLCLTLLWSYASRQRLLKEGLASRTVQIQAARFLASPFVFVLSIGVAAFDPALGILTWLLLVPINVALQSRLADSLEAPIDRSEDRPDG</sequence>
<evidence type="ECO:0000256" key="4">
    <source>
        <dbReference type="ARBA" id="ARBA00022538"/>
    </source>
</evidence>
<evidence type="ECO:0000256" key="2">
    <source>
        <dbReference type="ARBA" id="ARBA00006920"/>
    </source>
</evidence>
<evidence type="ECO:0000256" key="13">
    <source>
        <dbReference type="SAM" id="Phobius"/>
    </source>
</evidence>
<evidence type="ECO:0000256" key="12">
    <source>
        <dbReference type="ARBA" id="ARBA00034430"/>
    </source>
</evidence>
<dbReference type="GO" id="GO:0016020">
    <property type="term" value="C:membrane"/>
    <property type="evidence" value="ECO:0007669"/>
    <property type="project" value="UniProtKB-SubCell"/>
</dbReference>
<keyword evidence="9" id="KW-0406">Ion transport</keyword>
<keyword evidence="3" id="KW-0813">Transport</keyword>
<keyword evidence="4" id="KW-0633">Potassium transport</keyword>
<feature type="transmembrane region" description="Helical" evidence="13">
    <location>
        <begin position="120"/>
        <end position="140"/>
    </location>
</feature>
<evidence type="ECO:0000256" key="11">
    <source>
        <dbReference type="ARBA" id="ARBA00023303"/>
    </source>
</evidence>
<dbReference type="Proteomes" id="UP000198531">
    <property type="component" value="Unassembled WGS sequence"/>
</dbReference>
<dbReference type="InterPro" id="IPR010617">
    <property type="entry name" value="TMEM175-like"/>
</dbReference>
<dbReference type="AlphaFoldDB" id="A0A1I6HV99"/>
<feature type="transmembrane region" description="Helical" evidence="13">
    <location>
        <begin position="56"/>
        <end position="74"/>
    </location>
</feature>
<organism evidence="14 15">
    <name type="scientific">Halogeometricum rufum</name>
    <dbReference type="NCBI Taxonomy" id="553469"/>
    <lineage>
        <taxon>Archaea</taxon>
        <taxon>Methanobacteriati</taxon>
        <taxon>Methanobacteriota</taxon>
        <taxon>Stenosarchaea group</taxon>
        <taxon>Halobacteria</taxon>
        <taxon>Halobacteriales</taxon>
        <taxon>Haloferacaceae</taxon>
        <taxon>Halogeometricum</taxon>
    </lineage>
</organism>
<keyword evidence="15" id="KW-1185">Reference proteome</keyword>
<keyword evidence="10 13" id="KW-0472">Membrane</keyword>